<accession>A0A842J5U5</accession>
<keyword evidence="3" id="KW-1185">Reference proteome</keyword>
<gene>
    <name evidence="2" type="ORF">H7R39_07950</name>
</gene>
<reference evidence="2 3" key="1">
    <citation type="submission" date="2020-08" db="EMBL/GenBank/DDBJ databases">
        <title>Complete genome and description of Campylobacter massiliensis Marseille-Q3452 sp. nov.</title>
        <authorList>
            <person name="Antezack A."/>
        </authorList>
    </citation>
    <scope>NUCLEOTIDE SEQUENCE [LARGE SCALE GENOMIC DNA]</scope>
    <source>
        <strain evidence="2 3">Marseille-Q3452</strain>
    </source>
</reference>
<protein>
    <submittedName>
        <fullName evidence="2">GPW/gp25 family protein</fullName>
    </submittedName>
</protein>
<dbReference type="SUPFAM" id="SSF160719">
    <property type="entry name" value="gpW/gp25-like"/>
    <property type="match status" value="1"/>
</dbReference>
<dbReference type="RefSeq" id="WP_185898742.1">
    <property type="nucleotide sequence ID" value="NZ_JACLZK010000002.1"/>
</dbReference>
<evidence type="ECO:0000259" key="1">
    <source>
        <dbReference type="Pfam" id="PF04965"/>
    </source>
</evidence>
<dbReference type="Proteomes" id="UP000552683">
    <property type="component" value="Unassembled WGS sequence"/>
</dbReference>
<organism evidence="2 3">
    <name type="scientific">Campylobacter massiliensis</name>
    <dbReference type="NCBI Taxonomy" id="2762557"/>
    <lineage>
        <taxon>Bacteria</taxon>
        <taxon>Pseudomonadati</taxon>
        <taxon>Campylobacterota</taxon>
        <taxon>Epsilonproteobacteria</taxon>
        <taxon>Campylobacterales</taxon>
        <taxon>Campylobacteraceae</taxon>
        <taxon>Campylobacter</taxon>
    </lineage>
</organism>
<dbReference type="InterPro" id="IPR007048">
    <property type="entry name" value="IraD/Gp25-like"/>
</dbReference>
<sequence length="96" mass="11321">MYQINEFESIRRICKTSKLTKTLRPTFGLDRYIDKKMTLSELLALKRDLKSQILTFEPRVENLKIELTPRADNILDIRIGYTAKGEFEENEVRLSL</sequence>
<dbReference type="EMBL" id="JACLZK010000002">
    <property type="protein sequence ID" value="MBC2883187.1"/>
    <property type="molecule type" value="Genomic_DNA"/>
</dbReference>
<evidence type="ECO:0000313" key="2">
    <source>
        <dbReference type="EMBL" id="MBC2883187.1"/>
    </source>
</evidence>
<dbReference type="Gene3D" id="3.10.450.40">
    <property type="match status" value="1"/>
</dbReference>
<dbReference type="AlphaFoldDB" id="A0A842J5U5"/>
<comment type="caution">
    <text evidence="2">The sequence shown here is derived from an EMBL/GenBank/DDBJ whole genome shotgun (WGS) entry which is preliminary data.</text>
</comment>
<evidence type="ECO:0000313" key="3">
    <source>
        <dbReference type="Proteomes" id="UP000552683"/>
    </source>
</evidence>
<dbReference type="Pfam" id="PF04965">
    <property type="entry name" value="GPW_gp25"/>
    <property type="match status" value="1"/>
</dbReference>
<name>A0A842J5U5_9BACT</name>
<proteinExistence type="predicted"/>
<feature type="domain" description="IraD/Gp25-like" evidence="1">
    <location>
        <begin position="8"/>
        <end position="84"/>
    </location>
</feature>